<dbReference type="AlphaFoldDB" id="A0A564TV84"/>
<organism evidence="1 2">
    <name type="scientific">Dorea formicigenerans</name>
    <dbReference type="NCBI Taxonomy" id="39486"/>
    <lineage>
        <taxon>Bacteria</taxon>
        <taxon>Bacillati</taxon>
        <taxon>Bacillota</taxon>
        <taxon>Clostridia</taxon>
        <taxon>Lachnospirales</taxon>
        <taxon>Lachnospiraceae</taxon>
        <taxon>Dorea</taxon>
    </lineage>
</organism>
<accession>A0A564TV84</accession>
<protein>
    <submittedName>
        <fullName evidence="1">Uncharacterized protein</fullName>
    </submittedName>
</protein>
<reference evidence="1 2" key="1">
    <citation type="submission" date="2019-07" db="EMBL/GenBank/DDBJ databases">
        <authorList>
            <person name="Hibberd C M."/>
            <person name="Gehrig L. J."/>
            <person name="Chang H.-W."/>
            <person name="Venkatesh S."/>
        </authorList>
    </citation>
    <scope>NUCLEOTIDE SEQUENCE [LARGE SCALE GENOMIC DNA]</scope>
    <source>
        <strain evidence="1">Dorea_formicigenerans_SSTS_Bg7063</strain>
    </source>
</reference>
<gene>
    <name evidence="1" type="ORF">DFSSTS7063_01860</name>
</gene>
<dbReference type="Proteomes" id="UP000358366">
    <property type="component" value="Unassembled WGS sequence"/>
</dbReference>
<name>A0A564TV84_9FIRM</name>
<evidence type="ECO:0000313" key="1">
    <source>
        <dbReference type="EMBL" id="VUX11167.1"/>
    </source>
</evidence>
<sequence>MEGGGYMRKQDTLLLMIAVSGEMPADLAEHIIGSVSYTAAVITRLKQEGYISVRNKAGYKGYVLRAKGKRYVLSQYSEDAASFLQGSVETNHVKTEIEKRLRLHRMSKVWVFLWKTGIPIFRSQKPELFCSDSENGRGQAAYYGSLEFKGLTDAIKGSRACGIMLSGESGYIIYHTLAQKMRWAKKMERSMRSFVERECMKAGALKRIDAVIMGDTIEFLVELLESDGGIKGNLFQVDDIYENYYYIPTIESAKIQVKLLTDKEKQIGLYRFLCGILEQSGTREYQVSAGTDQTGNPVYFCYELELRHLLRVKQELGWKKQGTILCFSYQKSILEYYFGKEVSYREILTEKVMEYLEGL</sequence>
<evidence type="ECO:0000313" key="2">
    <source>
        <dbReference type="Proteomes" id="UP000358366"/>
    </source>
</evidence>
<dbReference type="EMBL" id="CABHNI010000032">
    <property type="protein sequence ID" value="VUX11167.1"/>
    <property type="molecule type" value="Genomic_DNA"/>
</dbReference>
<proteinExistence type="predicted"/>